<sequence length="250" mass="27590">MSAFDKDRATGREGGTDERAPIAEDLRKLILREPDVILDDQDVMRALVDARDKAQGANVVDLRGIAMERLETRLVRLEDTHRSVIAAAYENLAGTNMIQRAVLRMLDPVDFESFLRDLTGEVADILRVDALRLVLETVQSDEMPAVRRLDGVLSVAGAGFIEAYLDGGPHAPERPVTLRASDGTSYDVYGSRAPDIRSEACLRLDFGTGRLPGLLVLGSSDPHQFTPQHGTDLLAFFAGVFERSMRRWLS</sequence>
<dbReference type="RefSeq" id="WP_159965379.1">
    <property type="nucleotide sequence ID" value="NZ_APKE01000022.1"/>
</dbReference>
<evidence type="ECO:0008006" key="3">
    <source>
        <dbReference type="Google" id="ProtNLM"/>
    </source>
</evidence>
<comment type="caution">
    <text evidence="1">The sequence shown here is derived from an EMBL/GenBank/DDBJ whole genome shotgun (WGS) entry which is preliminary data.</text>
</comment>
<name>A0A921NYB3_9RHOB</name>
<keyword evidence="2" id="KW-1185">Reference proteome</keyword>
<accession>A0A921NYB3</accession>
<organism evidence="1 2">
    <name type="scientific">Profundibacterium mesophilum KAUST100406-0324</name>
    <dbReference type="NCBI Taxonomy" id="1037889"/>
    <lineage>
        <taxon>Bacteria</taxon>
        <taxon>Pseudomonadati</taxon>
        <taxon>Pseudomonadota</taxon>
        <taxon>Alphaproteobacteria</taxon>
        <taxon>Rhodobacterales</taxon>
        <taxon>Roseobacteraceae</taxon>
        <taxon>Profundibacterium</taxon>
    </lineage>
</organism>
<dbReference type="OrthoDB" id="7200179at2"/>
<proteinExistence type="predicted"/>
<evidence type="ECO:0000313" key="2">
    <source>
        <dbReference type="Proteomes" id="UP000698242"/>
    </source>
</evidence>
<dbReference type="AlphaFoldDB" id="A0A921NYB3"/>
<dbReference type="Proteomes" id="UP000698242">
    <property type="component" value="Unassembled WGS sequence"/>
</dbReference>
<dbReference type="EMBL" id="APKE01000022">
    <property type="protein sequence ID" value="KAF0675728.1"/>
    <property type="molecule type" value="Genomic_DNA"/>
</dbReference>
<dbReference type="InterPro" id="IPR007435">
    <property type="entry name" value="DUF484"/>
</dbReference>
<dbReference type="Gene3D" id="3.30.450.40">
    <property type="match status" value="1"/>
</dbReference>
<dbReference type="Pfam" id="PF04340">
    <property type="entry name" value="DUF484"/>
    <property type="match status" value="1"/>
</dbReference>
<protein>
    <recommendedName>
        <fullName evidence="3">Recombinase XerC</fullName>
    </recommendedName>
</protein>
<reference evidence="1" key="1">
    <citation type="submission" date="2013-03" db="EMBL/GenBank/DDBJ databases">
        <title>Genome Sequence of the Profundibacterium mesophilum strain KAUST100406-0324T from Red Sea, a novel genus in the family Rhodobacteraceae.</title>
        <authorList>
            <person name="Essack M."/>
            <person name="Alam I."/>
            <person name="Lafi F."/>
            <person name="Alawi W."/>
            <person name="Kamanu F."/>
            <person name="Al-Suwailem A."/>
            <person name="Lee O.O."/>
            <person name="Xu Y."/>
            <person name="Bajic V."/>
            <person name="Qian P.-Y."/>
            <person name="Archer J."/>
        </authorList>
    </citation>
    <scope>NUCLEOTIDE SEQUENCE</scope>
    <source>
        <strain evidence="1">KAUST100406-0324</strain>
    </source>
</reference>
<evidence type="ECO:0000313" key="1">
    <source>
        <dbReference type="EMBL" id="KAF0675728.1"/>
    </source>
</evidence>
<dbReference type="InterPro" id="IPR029016">
    <property type="entry name" value="GAF-like_dom_sf"/>
</dbReference>
<gene>
    <name evidence="1" type="ORF">PMES_01814</name>
</gene>